<gene>
    <name evidence="1" type="ORF">QFC19_000587</name>
</gene>
<name>A0ACC2WLF3_9TREE</name>
<accession>A0ACC2WLF3</accession>
<organism evidence="1 2">
    <name type="scientific">Naganishia cerealis</name>
    <dbReference type="NCBI Taxonomy" id="610337"/>
    <lineage>
        <taxon>Eukaryota</taxon>
        <taxon>Fungi</taxon>
        <taxon>Dikarya</taxon>
        <taxon>Basidiomycota</taxon>
        <taxon>Agaricomycotina</taxon>
        <taxon>Tremellomycetes</taxon>
        <taxon>Filobasidiales</taxon>
        <taxon>Filobasidiaceae</taxon>
        <taxon>Naganishia</taxon>
    </lineage>
</organism>
<evidence type="ECO:0000313" key="2">
    <source>
        <dbReference type="Proteomes" id="UP001241377"/>
    </source>
</evidence>
<proteinExistence type="predicted"/>
<sequence length="481" mass="52402">MHLPDHIANLNSYSPTSPPPNPFPNIFGFGGSSGTQNGEQSGSYQNHSEVDSSLDAQLARQLELWTNTDFTFDDDIGPFPGLEEFDVGGEASDKNAEKDKNTQNEDEMDMREMFEGKVRGMKGNKNVLLDRRREMEMEQQEKSANPNHNTRFNDEMDHRTSNGSTSLATANRAAAAAVDGMPTPNNSFAPPPTPSLLGLQNLAQLQTSQHQQHPTTQQPNLNAQANDLASFLSQFYNSNALVPSNAQSQMAQQPQQTPTQQPMQTPTPQPAALPQFQATQQAVPPKAQVALNTLLVNPSQNPSIAESLVQLLQGFTGQYNAQSQQQCPAPPVVMPQPVAAPHNMSQVAQWVERHTPQNLGQRELHPLPPIIPSTVDRPQPAQKRSFAADESDMQVSAAKKARLPVPPPPSEDVNSVDVNDSENDRRTSSAAVSVAGDFSTTRKPQVRATPSRVDADLEPKSIPMGKGLVMVDGEIITHEEE</sequence>
<evidence type="ECO:0000313" key="1">
    <source>
        <dbReference type="EMBL" id="KAJ9112570.1"/>
    </source>
</evidence>
<keyword evidence="2" id="KW-1185">Reference proteome</keyword>
<reference evidence="1" key="1">
    <citation type="submission" date="2023-04" db="EMBL/GenBank/DDBJ databases">
        <title>Draft Genome sequencing of Naganishia species isolated from polar environments using Oxford Nanopore Technology.</title>
        <authorList>
            <person name="Leo P."/>
            <person name="Venkateswaran K."/>
        </authorList>
    </citation>
    <scope>NUCLEOTIDE SEQUENCE</scope>
    <source>
        <strain evidence="1">MNA-CCFEE 5261</strain>
    </source>
</reference>
<dbReference type="EMBL" id="JASBWR010000004">
    <property type="protein sequence ID" value="KAJ9112570.1"/>
    <property type="molecule type" value="Genomic_DNA"/>
</dbReference>
<comment type="caution">
    <text evidence="1">The sequence shown here is derived from an EMBL/GenBank/DDBJ whole genome shotgun (WGS) entry which is preliminary data.</text>
</comment>
<dbReference type="Proteomes" id="UP001241377">
    <property type="component" value="Unassembled WGS sequence"/>
</dbReference>
<protein>
    <submittedName>
        <fullName evidence="1">Uncharacterized protein</fullName>
    </submittedName>
</protein>